<proteinExistence type="predicted"/>
<feature type="domain" description="Coilin N-terminal" evidence="2">
    <location>
        <begin position="3"/>
        <end position="140"/>
    </location>
</feature>
<dbReference type="KEGG" id="psoj:PHYSODRAFT_311370"/>
<name>G4YUF0_PHYSP</name>
<dbReference type="GO" id="GO:0015030">
    <property type="term" value="C:Cajal body"/>
    <property type="evidence" value="ECO:0007669"/>
    <property type="project" value="TreeGrafter"/>
</dbReference>
<reference evidence="3 4" key="1">
    <citation type="journal article" date="2006" name="Science">
        <title>Phytophthora genome sequences uncover evolutionary origins and mechanisms of pathogenesis.</title>
        <authorList>
            <person name="Tyler B.M."/>
            <person name="Tripathy S."/>
            <person name="Zhang X."/>
            <person name="Dehal P."/>
            <person name="Jiang R.H."/>
            <person name="Aerts A."/>
            <person name="Arredondo F.D."/>
            <person name="Baxter L."/>
            <person name="Bensasson D."/>
            <person name="Beynon J.L."/>
            <person name="Chapman J."/>
            <person name="Damasceno C.M."/>
            <person name="Dorrance A.E."/>
            <person name="Dou D."/>
            <person name="Dickerman A.W."/>
            <person name="Dubchak I.L."/>
            <person name="Garbelotto M."/>
            <person name="Gijzen M."/>
            <person name="Gordon S.G."/>
            <person name="Govers F."/>
            <person name="Grunwald N.J."/>
            <person name="Huang W."/>
            <person name="Ivors K.L."/>
            <person name="Jones R.W."/>
            <person name="Kamoun S."/>
            <person name="Krampis K."/>
            <person name="Lamour K.H."/>
            <person name="Lee M.K."/>
            <person name="McDonald W.H."/>
            <person name="Medina M."/>
            <person name="Meijer H.J."/>
            <person name="Nordberg E.K."/>
            <person name="Maclean D.J."/>
            <person name="Ospina-Giraldo M.D."/>
            <person name="Morris P.F."/>
            <person name="Phuntumart V."/>
            <person name="Putnam N.H."/>
            <person name="Rash S."/>
            <person name="Rose J.K."/>
            <person name="Sakihama Y."/>
            <person name="Salamov A.A."/>
            <person name="Savidor A."/>
            <person name="Scheuring C.F."/>
            <person name="Smith B.M."/>
            <person name="Sobral B.W."/>
            <person name="Terry A."/>
            <person name="Torto-Alalibo T.A."/>
            <person name="Win J."/>
            <person name="Xu Z."/>
            <person name="Zhang H."/>
            <person name="Grigoriev I.V."/>
            <person name="Rokhsar D.S."/>
            <person name="Boore J.L."/>
        </authorList>
    </citation>
    <scope>NUCLEOTIDE SEQUENCE [LARGE SCALE GENOMIC DNA]</scope>
    <source>
        <strain evidence="3 4">P6497</strain>
    </source>
</reference>
<feature type="compositionally biased region" description="Basic and acidic residues" evidence="1">
    <location>
        <begin position="138"/>
        <end position="160"/>
    </location>
</feature>
<dbReference type="RefSeq" id="XP_009519622.1">
    <property type="nucleotide sequence ID" value="XM_009521327.1"/>
</dbReference>
<gene>
    <name evidence="3" type="ORF">PHYSODRAFT_311370</name>
</gene>
<feature type="compositionally biased region" description="Basic residues" evidence="1">
    <location>
        <begin position="113"/>
        <end position="137"/>
    </location>
</feature>
<dbReference type="InterPro" id="IPR031722">
    <property type="entry name" value="Coilin_N"/>
</dbReference>
<sequence length="169" mass="19553">MDVRVRLVFADELGRHVLRRRGFSSCWYLVPTDAKLVGDLAHALLREFELRRRCPKGLELRLQELPLLATQSIRLVRDDDTIVVQCPPLEDDVSDSEKASSSESEEETAKLKSTQRKRKLKLKQQKKPERKIKKARHAPKDTKEQISAESKPRENGGKLEFELQLKLQQ</sequence>
<evidence type="ECO:0000313" key="3">
    <source>
        <dbReference type="EMBL" id="EGZ24334.1"/>
    </source>
</evidence>
<dbReference type="EMBL" id="JH159152">
    <property type="protein sequence ID" value="EGZ24334.1"/>
    <property type="molecule type" value="Genomic_DNA"/>
</dbReference>
<organism evidence="3 4">
    <name type="scientific">Phytophthora sojae (strain P6497)</name>
    <name type="common">Soybean stem and root rot agent</name>
    <name type="synonym">Phytophthora megasperma f. sp. glycines</name>
    <dbReference type="NCBI Taxonomy" id="1094619"/>
    <lineage>
        <taxon>Eukaryota</taxon>
        <taxon>Sar</taxon>
        <taxon>Stramenopiles</taxon>
        <taxon>Oomycota</taxon>
        <taxon>Peronosporomycetes</taxon>
        <taxon>Peronosporales</taxon>
        <taxon>Peronosporaceae</taxon>
        <taxon>Phytophthora</taxon>
    </lineage>
</organism>
<dbReference type="Pfam" id="PF15862">
    <property type="entry name" value="Coilin_N"/>
    <property type="match status" value="1"/>
</dbReference>
<evidence type="ECO:0000259" key="2">
    <source>
        <dbReference type="Pfam" id="PF15862"/>
    </source>
</evidence>
<dbReference type="GO" id="GO:0030620">
    <property type="term" value="F:U2 snRNA binding"/>
    <property type="evidence" value="ECO:0007669"/>
    <property type="project" value="TreeGrafter"/>
</dbReference>
<dbReference type="GeneID" id="20643375"/>
<accession>G4YUF0</accession>
<protein>
    <recommendedName>
        <fullName evidence="2">Coilin N-terminal domain-containing protein</fullName>
    </recommendedName>
</protein>
<dbReference type="InParanoid" id="G4YUF0"/>
<dbReference type="STRING" id="1094619.G4YUF0"/>
<dbReference type="InterPro" id="IPR024822">
    <property type="entry name" value="Coilin"/>
</dbReference>
<dbReference type="OMA" id="QIERGCF"/>
<dbReference type="PANTHER" id="PTHR15197:SF0">
    <property type="entry name" value="COILIN"/>
    <property type="match status" value="1"/>
</dbReference>
<dbReference type="GO" id="GO:0000387">
    <property type="term" value="P:spliceosomal snRNP assembly"/>
    <property type="evidence" value="ECO:0007669"/>
    <property type="project" value="TreeGrafter"/>
</dbReference>
<dbReference type="GO" id="GO:0030619">
    <property type="term" value="F:U1 snRNA binding"/>
    <property type="evidence" value="ECO:0007669"/>
    <property type="project" value="TreeGrafter"/>
</dbReference>
<feature type="region of interest" description="Disordered" evidence="1">
    <location>
        <begin position="87"/>
        <end position="160"/>
    </location>
</feature>
<evidence type="ECO:0000256" key="1">
    <source>
        <dbReference type="SAM" id="MobiDB-lite"/>
    </source>
</evidence>
<dbReference type="AlphaFoldDB" id="G4YUF0"/>
<evidence type="ECO:0000313" key="4">
    <source>
        <dbReference type="Proteomes" id="UP000002640"/>
    </source>
</evidence>
<dbReference type="Proteomes" id="UP000002640">
    <property type="component" value="Unassembled WGS sequence"/>
</dbReference>
<keyword evidence="4" id="KW-1185">Reference proteome</keyword>
<dbReference type="PANTHER" id="PTHR15197">
    <property type="entry name" value="COILIN P80"/>
    <property type="match status" value="1"/>
</dbReference>